<reference evidence="2" key="1">
    <citation type="journal article" date="2019" name="Int. J. Syst. Evol. Microbiol.">
        <title>The Global Catalogue of Microorganisms (GCM) 10K type strain sequencing project: providing services to taxonomists for standard genome sequencing and annotation.</title>
        <authorList>
            <consortium name="The Broad Institute Genomics Platform"/>
            <consortium name="The Broad Institute Genome Sequencing Center for Infectious Disease"/>
            <person name="Wu L."/>
            <person name="Ma J."/>
        </authorList>
    </citation>
    <scope>NUCLEOTIDE SEQUENCE [LARGE SCALE GENOMIC DNA]</scope>
    <source>
        <strain evidence="2">JCM 31486</strain>
    </source>
</reference>
<proteinExistence type="predicted"/>
<dbReference type="Proteomes" id="UP001597045">
    <property type="component" value="Unassembled WGS sequence"/>
</dbReference>
<name>A0ABW3MA54_9PSEU</name>
<dbReference type="Gene3D" id="3.10.490.10">
    <property type="entry name" value="Gamma-glutamyl cyclotransferase-like"/>
    <property type="match status" value="1"/>
</dbReference>
<sequence>MAHQVEDGVDTAHLAEEVVELADGDAVLGMLLRRPPVSFPQLTDITQLGSWRRFVSRESTKDTRAEVTP</sequence>
<evidence type="ECO:0000313" key="2">
    <source>
        <dbReference type="Proteomes" id="UP001597045"/>
    </source>
</evidence>
<protein>
    <submittedName>
        <fullName evidence="1">Uncharacterized protein</fullName>
    </submittedName>
</protein>
<dbReference type="EMBL" id="JBHTIS010001175">
    <property type="protein sequence ID" value="MFD1047640.1"/>
    <property type="molecule type" value="Genomic_DNA"/>
</dbReference>
<comment type="caution">
    <text evidence="1">The sequence shown here is derived from an EMBL/GenBank/DDBJ whole genome shotgun (WGS) entry which is preliminary data.</text>
</comment>
<accession>A0ABW3MA54</accession>
<gene>
    <name evidence="1" type="ORF">ACFQ1S_19910</name>
</gene>
<keyword evidence="2" id="KW-1185">Reference proteome</keyword>
<evidence type="ECO:0000313" key="1">
    <source>
        <dbReference type="EMBL" id="MFD1047640.1"/>
    </source>
</evidence>
<organism evidence="1 2">
    <name type="scientific">Kibdelosporangium lantanae</name>
    <dbReference type="NCBI Taxonomy" id="1497396"/>
    <lineage>
        <taxon>Bacteria</taxon>
        <taxon>Bacillati</taxon>
        <taxon>Actinomycetota</taxon>
        <taxon>Actinomycetes</taxon>
        <taxon>Pseudonocardiales</taxon>
        <taxon>Pseudonocardiaceae</taxon>
        <taxon>Kibdelosporangium</taxon>
    </lineage>
</organism>